<proteinExistence type="predicted"/>
<protein>
    <submittedName>
        <fullName evidence="3">Uncharacterized protein</fullName>
    </submittedName>
</protein>
<feature type="region of interest" description="Disordered" evidence="1">
    <location>
        <begin position="135"/>
        <end position="198"/>
    </location>
</feature>
<feature type="compositionally biased region" description="Basic and acidic residues" evidence="1">
    <location>
        <begin position="165"/>
        <end position="177"/>
    </location>
</feature>
<evidence type="ECO:0000256" key="2">
    <source>
        <dbReference type="SAM" id="SignalP"/>
    </source>
</evidence>
<keyword evidence="2" id="KW-0732">Signal</keyword>
<feature type="compositionally biased region" description="Polar residues" evidence="1">
    <location>
        <begin position="153"/>
        <end position="164"/>
    </location>
</feature>
<evidence type="ECO:0000313" key="3">
    <source>
        <dbReference type="EMBL" id="SZF05829.1"/>
    </source>
</evidence>
<gene>
    <name evidence="3" type="ORF">BLGHR1_16632</name>
</gene>
<dbReference type="AlphaFoldDB" id="A0A383V1G1"/>
<dbReference type="VEuPathDB" id="FungiDB:BLGHR1_16632"/>
<name>A0A383V1G1_BLUHO</name>
<organism evidence="3 4">
    <name type="scientific">Blumeria hordei</name>
    <name type="common">Barley powdery mildew</name>
    <name type="synonym">Blumeria graminis f. sp. hordei</name>
    <dbReference type="NCBI Taxonomy" id="2867405"/>
    <lineage>
        <taxon>Eukaryota</taxon>
        <taxon>Fungi</taxon>
        <taxon>Dikarya</taxon>
        <taxon>Ascomycota</taxon>
        <taxon>Pezizomycotina</taxon>
        <taxon>Leotiomycetes</taxon>
        <taxon>Erysiphales</taxon>
        <taxon>Erysiphaceae</taxon>
        <taxon>Blumeria</taxon>
    </lineage>
</organism>
<evidence type="ECO:0000313" key="4">
    <source>
        <dbReference type="Proteomes" id="UP000275772"/>
    </source>
</evidence>
<dbReference type="EMBL" id="UNSH01000086">
    <property type="protein sequence ID" value="SZF05829.1"/>
    <property type="molecule type" value="Genomic_DNA"/>
</dbReference>
<accession>A0A383V1G1</accession>
<dbReference type="Proteomes" id="UP000275772">
    <property type="component" value="Unassembled WGS sequence"/>
</dbReference>
<evidence type="ECO:0000256" key="1">
    <source>
        <dbReference type="SAM" id="MobiDB-lite"/>
    </source>
</evidence>
<feature type="chain" id="PRO_5016789578" evidence="2">
    <location>
        <begin position="23"/>
        <end position="198"/>
    </location>
</feature>
<feature type="signal peptide" evidence="2">
    <location>
        <begin position="1"/>
        <end position="22"/>
    </location>
</feature>
<reference evidence="3 4" key="1">
    <citation type="submission" date="2017-11" db="EMBL/GenBank/DDBJ databases">
        <authorList>
            <person name="Kracher B."/>
        </authorList>
    </citation>
    <scope>NUCLEOTIDE SEQUENCE [LARGE SCALE GENOMIC DNA]</scope>
    <source>
        <strain evidence="3 4">RACE1</strain>
    </source>
</reference>
<sequence>MQARALVSMNLLLTHSIVLGVARNGGMDEEKGGEMIQSESRITPSHALAEQRGAAGGEAADDKGAVSAVGGAVAKHNRNINCNNKGSSISISQTSPTPRTSLRLYLVQPSLPSPPDRHTLDAICAPAELCHRPPRARLPLPQKGAGDGALDSQAASGLGSSANRPDQRWWRSFDSRTPHIPPPIADPFTRPSSLRFAR</sequence>